<proteinExistence type="predicted"/>
<reference evidence="1" key="1">
    <citation type="journal article" date="2023" name="Mol. Phylogenet. Evol.">
        <title>Genome-scale phylogeny and comparative genomics of the fungal order Sordariales.</title>
        <authorList>
            <person name="Hensen N."/>
            <person name="Bonometti L."/>
            <person name="Westerberg I."/>
            <person name="Brannstrom I.O."/>
            <person name="Guillou S."/>
            <person name="Cros-Aarteil S."/>
            <person name="Calhoun S."/>
            <person name="Haridas S."/>
            <person name="Kuo A."/>
            <person name="Mondo S."/>
            <person name="Pangilinan J."/>
            <person name="Riley R."/>
            <person name="LaButti K."/>
            <person name="Andreopoulos B."/>
            <person name="Lipzen A."/>
            <person name="Chen C."/>
            <person name="Yan M."/>
            <person name="Daum C."/>
            <person name="Ng V."/>
            <person name="Clum A."/>
            <person name="Steindorff A."/>
            <person name="Ohm R.A."/>
            <person name="Martin F."/>
            <person name="Silar P."/>
            <person name="Natvig D.O."/>
            <person name="Lalanne C."/>
            <person name="Gautier V."/>
            <person name="Ament-Velasquez S.L."/>
            <person name="Kruys A."/>
            <person name="Hutchinson M.I."/>
            <person name="Powell A.J."/>
            <person name="Barry K."/>
            <person name="Miller A.N."/>
            <person name="Grigoriev I.V."/>
            <person name="Debuchy R."/>
            <person name="Gladieux P."/>
            <person name="Hiltunen Thoren M."/>
            <person name="Johannesson H."/>
        </authorList>
    </citation>
    <scope>NUCLEOTIDE SEQUENCE</scope>
    <source>
        <strain evidence="1">PSN243</strain>
    </source>
</reference>
<comment type="caution">
    <text evidence="1">The sequence shown here is derived from an EMBL/GenBank/DDBJ whole genome shotgun (WGS) entry which is preliminary data.</text>
</comment>
<organism evidence="1 2">
    <name type="scientific">Podospora aff. communis PSN243</name>
    <dbReference type="NCBI Taxonomy" id="3040156"/>
    <lineage>
        <taxon>Eukaryota</taxon>
        <taxon>Fungi</taxon>
        <taxon>Dikarya</taxon>
        <taxon>Ascomycota</taxon>
        <taxon>Pezizomycotina</taxon>
        <taxon>Sordariomycetes</taxon>
        <taxon>Sordariomycetidae</taxon>
        <taxon>Sordariales</taxon>
        <taxon>Podosporaceae</taxon>
        <taxon>Podospora</taxon>
    </lineage>
</organism>
<dbReference type="EMBL" id="MU865964">
    <property type="protein sequence ID" value="KAK4445604.1"/>
    <property type="molecule type" value="Genomic_DNA"/>
</dbReference>
<evidence type="ECO:0000313" key="2">
    <source>
        <dbReference type="Proteomes" id="UP001321760"/>
    </source>
</evidence>
<sequence>MARVDHLEMQKSVKLSTHAVLFLATPHQGGEGVQLAEIMRRVFSVVSYTNQKLLEQVQRHSTWLQDLQARYNAISRDVETWRRFSSMKHMRWRFLFSGGSSVLVYFSMSADHSSIVKYHGATDPNYERVSIRLRVLISRAAPRVRQNWVRWNTIREIELRWPPAEMLHNTPTSSSHFKLVVLYGIGGVGKTQIALEHAYLSKSKYSAIFWIDGSSKESALLGIWRCLERNAYHYSSIGAEDNARFRRIKEALQHVWKKENAQGPPKPDFMGTGNRHQDPKAQDLQLLAGAFTYWLSLGSNKHWLIILDNVDDIESYDFRELLPKTEHGSVIVTTRRSDLAVNWDAIEVTDMDTAEAIALLMMSMKSIAQDKASEWDAAKRLVAMMMLNYKDTKALWDYRGDTTMTTGDISYFAIHCVWSTN</sequence>
<dbReference type="PANTHER" id="PTHR35205:SF1">
    <property type="entry name" value="ZU5 DOMAIN-CONTAINING PROTEIN"/>
    <property type="match status" value="1"/>
</dbReference>
<protein>
    <submittedName>
        <fullName evidence="1">Pfs domain-protein</fullName>
    </submittedName>
</protein>
<evidence type="ECO:0000313" key="1">
    <source>
        <dbReference type="EMBL" id="KAK4445604.1"/>
    </source>
</evidence>
<dbReference type="Proteomes" id="UP001321760">
    <property type="component" value="Unassembled WGS sequence"/>
</dbReference>
<reference evidence="1" key="2">
    <citation type="submission" date="2023-05" db="EMBL/GenBank/DDBJ databases">
        <authorList>
            <consortium name="Lawrence Berkeley National Laboratory"/>
            <person name="Steindorff A."/>
            <person name="Hensen N."/>
            <person name="Bonometti L."/>
            <person name="Westerberg I."/>
            <person name="Brannstrom I.O."/>
            <person name="Guillou S."/>
            <person name="Cros-Aarteil S."/>
            <person name="Calhoun S."/>
            <person name="Haridas S."/>
            <person name="Kuo A."/>
            <person name="Mondo S."/>
            <person name="Pangilinan J."/>
            <person name="Riley R."/>
            <person name="Labutti K."/>
            <person name="Andreopoulos B."/>
            <person name="Lipzen A."/>
            <person name="Chen C."/>
            <person name="Yanf M."/>
            <person name="Daum C."/>
            <person name="Ng V."/>
            <person name="Clum A."/>
            <person name="Ohm R."/>
            <person name="Martin F."/>
            <person name="Silar P."/>
            <person name="Natvig D."/>
            <person name="Lalanne C."/>
            <person name="Gautier V."/>
            <person name="Ament-Velasquez S.L."/>
            <person name="Kruys A."/>
            <person name="Hutchinson M.I."/>
            <person name="Powell A.J."/>
            <person name="Barry K."/>
            <person name="Miller A.N."/>
            <person name="Grigoriev I.V."/>
            <person name="Debuchy R."/>
            <person name="Gladieux P."/>
            <person name="Thoren M.H."/>
            <person name="Johannesson H."/>
        </authorList>
    </citation>
    <scope>NUCLEOTIDE SEQUENCE</scope>
    <source>
        <strain evidence="1">PSN243</strain>
    </source>
</reference>
<dbReference type="PANTHER" id="PTHR35205">
    <property type="entry name" value="NB-ARC AND TPR DOMAIN PROTEIN"/>
    <property type="match status" value="1"/>
</dbReference>
<dbReference type="InterPro" id="IPR027417">
    <property type="entry name" value="P-loop_NTPase"/>
</dbReference>
<dbReference type="SUPFAM" id="SSF52540">
    <property type="entry name" value="P-loop containing nucleoside triphosphate hydrolases"/>
    <property type="match status" value="1"/>
</dbReference>
<accession>A0AAV9GBU6</accession>
<gene>
    <name evidence="1" type="ORF">QBC34DRAFT_497514</name>
</gene>
<name>A0AAV9GBU6_9PEZI</name>
<keyword evidence="2" id="KW-1185">Reference proteome</keyword>
<dbReference type="AlphaFoldDB" id="A0AAV9GBU6"/>
<dbReference type="Gene3D" id="3.40.50.300">
    <property type="entry name" value="P-loop containing nucleotide triphosphate hydrolases"/>
    <property type="match status" value="1"/>
</dbReference>